<reference evidence="1 2" key="1">
    <citation type="submission" date="2021-04" db="EMBL/GenBank/DDBJ databases">
        <title>Allobacillus sp. nov. SKP8-2 isolated from shrimp paste.</title>
        <authorList>
            <person name="Tanasupawat S."/>
            <person name="Yiamsombat S."/>
            <person name="Kanchanasin P."/>
            <person name="Kuncharoen N."/>
        </authorList>
    </citation>
    <scope>NUCLEOTIDE SEQUENCE [LARGE SCALE GENOMIC DNA]</scope>
    <source>
        <strain evidence="1 2">SKP8-2</strain>
    </source>
</reference>
<dbReference type="RefSeq" id="WP_212371430.1">
    <property type="nucleotide sequence ID" value="NZ_JAGSIE010000044.1"/>
</dbReference>
<gene>
    <name evidence="1" type="ORF">KC820_12235</name>
</gene>
<dbReference type="AlphaFoldDB" id="A0A941CXB7"/>
<comment type="caution">
    <text evidence="1">The sequence shown here is derived from an EMBL/GenBank/DDBJ whole genome shotgun (WGS) entry which is preliminary data.</text>
</comment>
<dbReference type="Proteomes" id="UP000675431">
    <property type="component" value="Unassembled WGS sequence"/>
</dbReference>
<proteinExistence type="predicted"/>
<name>A0A941CXB7_9BACI</name>
<organism evidence="1 2">
    <name type="scientific">Allobacillus saliphilus</name>
    <dbReference type="NCBI Taxonomy" id="2912308"/>
    <lineage>
        <taxon>Bacteria</taxon>
        <taxon>Bacillati</taxon>
        <taxon>Bacillota</taxon>
        <taxon>Bacilli</taxon>
        <taxon>Bacillales</taxon>
        <taxon>Bacillaceae</taxon>
        <taxon>Allobacillus</taxon>
    </lineage>
</organism>
<evidence type="ECO:0000313" key="2">
    <source>
        <dbReference type="Proteomes" id="UP000675431"/>
    </source>
</evidence>
<accession>A0A941CXB7</accession>
<evidence type="ECO:0000313" key="1">
    <source>
        <dbReference type="EMBL" id="MBR7554894.1"/>
    </source>
</evidence>
<dbReference type="EMBL" id="JAGSIE010000044">
    <property type="protein sequence ID" value="MBR7554894.1"/>
    <property type="molecule type" value="Genomic_DNA"/>
</dbReference>
<protein>
    <submittedName>
        <fullName evidence="1">Uncharacterized protein</fullName>
    </submittedName>
</protein>
<keyword evidence="2" id="KW-1185">Reference proteome</keyword>
<sequence length="393" mass="45287">MKKYIKTAILIAFVVLSIGTYYVYTALASSEHPELSIETVSGEEKLLDPITLLGIHSKEAMYTRFKLNQQGSTYESDLNLIEQIDGVFQITKDRLENDYRSFMRGKDFYSGHIYEDAEQLVIVESNFNRSYENDISLTASWLDKNTEKSTSIDVDFPGNNYSFANIMDVQMNDNVIQVFANMHVNTRNDNYTEIHLMEINADTEELIGQKVLLSGDEESDENSSVNFTTLRGSVEWASYEYIVIRKEVHQFDESTQTQQVTKDKLYAYDVKNKQMKELDMPEQFTTRHVDSFDGSTLYFYDELAEGLRINSYQIEEGTFSEDLLIDVDSISFYPSLTHQGNLYLVTNTDKEMYLQIFDLSDGQSLYKGKINATENEDLEDVHIEEIVLSENSE</sequence>